<gene>
    <name evidence="1" type="primary">dkgB</name>
    <name evidence="1" type="ORF">NCTC8985_03000</name>
</gene>
<keyword evidence="1" id="KW-0560">Oxidoreductase</keyword>
<dbReference type="GO" id="GO:0050580">
    <property type="term" value="F:2,5-didehydrogluconate reductase activity"/>
    <property type="evidence" value="ECO:0007669"/>
    <property type="project" value="UniProtKB-EC"/>
</dbReference>
<organism evidence="1 2">
    <name type="scientific">Escherichia coli</name>
    <dbReference type="NCBI Taxonomy" id="562"/>
    <lineage>
        <taxon>Bacteria</taxon>
        <taxon>Pseudomonadati</taxon>
        <taxon>Pseudomonadota</taxon>
        <taxon>Gammaproteobacteria</taxon>
        <taxon>Enterobacterales</taxon>
        <taxon>Enterobacteriaceae</taxon>
        <taxon>Escherichia</taxon>
    </lineage>
</organism>
<proteinExistence type="predicted"/>
<dbReference type="SUPFAM" id="SSF51430">
    <property type="entry name" value="NAD(P)-linked oxidoreductase"/>
    <property type="match status" value="1"/>
</dbReference>
<dbReference type="EMBL" id="UGCO01000001">
    <property type="protein sequence ID" value="STI77699.1"/>
    <property type="molecule type" value="Genomic_DNA"/>
</dbReference>
<protein>
    <submittedName>
        <fullName evidence="1">2,5-diketo-D-gluconic acid reductase B</fullName>
        <ecNumber evidence="1">1.1.1.274</ecNumber>
    </submittedName>
</protein>
<reference evidence="1 2" key="1">
    <citation type="submission" date="2018-06" db="EMBL/GenBank/DDBJ databases">
        <authorList>
            <consortium name="Pathogen Informatics"/>
            <person name="Doyle S."/>
        </authorList>
    </citation>
    <scope>NUCLEOTIDE SEQUENCE [LARGE SCALE GENOMIC DNA]</scope>
    <source>
        <strain evidence="1 2">NCTC8985</strain>
    </source>
</reference>
<dbReference type="Proteomes" id="UP000254405">
    <property type="component" value="Unassembled WGS sequence"/>
</dbReference>
<name>A0A376TMH7_ECOLX</name>
<dbReference type="Gene3D" id="3.20.20.100">
    <property type="entry name" value="NADP-dependent oxidoreductase domain"/>
    <property type="match status" value="1"/>
</dbReference>
<accession>A0A376TMH7</accession>
<dbReference type="AlphaFoldDB" id="A0A376TMH7"/>
<evidence type="ECO:0000313" key="1">
    <source>
        <dbReference type="EMBL" id="STI77699.1"/>
    </source>
</evidence>
<sequence length="70" mass="7655">MRGAGFRNLALMGEGYSVIPSSTKRKNLESNLKAQNLQLDAEDKKAIAALDCNDRLVSPEGLAPEWIKPL</sequence>
<dbReference type="EC" id="1.1.1.274" evidence="1"/>
<evidence type="ECO:0000313" key="2">
    <source>
        <dbReference type="Proteomes" id="UP000254405"/>
    </source>
</evidence>
<dbReference type="InterPro" id="IPR036812">
    <property type="entry name" value="NAD(P)_OxRdtase_dom_sf"/>
</dbReference>